<dbReference type="EMBL" id="LAZR01004051">
    <property type="protein sequence ID" value="KKN12251.1"/>
    <property type="molecule type" value="Genomic_DNA"/>
</dbReference>
<comment type="caution">
    <text evidence="1">The sequence shown here is derived from an EMBL/GenBank/DDBJ whole genome shotgun (WGS) entry which is preliminary data.</text>
</comment>
<organism evidence="1">
    <name type="scientific">marine sediment metagenome</name>
    <dbReference type="NCBI Taxonomy" id="412755"/>
    <lineage>
        <taxon>unclassified sequences</taxon>
        <taxon>metagenomes</taxon>
        <taxon>ecological metagenomes</taxon>
    </lineage>
</organism>
<proteinExistence type="predicted"/>
<name>A0A0F9QGE0_9ZZZZ</name>
<accession>A0A0F9QGE0</accession>
<sequence length="103" mass="10931">MSTGTSLDFELAEEFGGEGGVEADSVVPVETTPPPSLEAGVAEVDEVDASVVRRRRLGELKVAELVRDDSVALAHALELGLYVQVGAGDDCFTLEYATHWHAC</sequence>
<protein>
    <submittedName>
        <fullName evidence="1">Uncharacterized protein</fullName>
    </submittedName>
</protein>
<reference evidence="1" key="1">
    <citation type="journal article" date="2015" name="Nature">
        <title>Complex archaea that bridge the gap between prokaryotes and eukaryotes.</title>
        <authorList>
            <person name="Spang A."/>
            <person name="Saw J.H."/>
            <person name="Jorgensen S.L."/>
            <person name="Zaremba-Niedzwiedzka K."/>
            <person name="Martijn J."/>
            <person name="Lind A.E."/>
            <person name="van Eijk R."/>
            <person name="Schleper C."/>
            <person name="Guy L."/>
            <person name="Ettema T.J."/>
        </authorList>
    </citation>
    <scope>NUCLEOTIDE SEQUENCE</scope>
</reference>
<gene>
    <name evidence="1" type="ORF">LCGC14_1018290</name>
</gene>
<dbReference type="AlphaFoldDB" id="A0A0F9QGE0"/>
<evidence type="ECO:0000313" key="1">
    <source>
        <dbReference type="EMBL" id="KKN12251.1"/>
    </source>
</evidence>